<feature type="domain" description="START-like" evidence="1">
    <location>
        <begin position="1"/>
        <end position="126"/>
    </location>
</feature>
<dbReference type="Pfam" id="PF19569">
    <property type="entry name" value="START_2"/>
    <property type="match status" value="1"/>
</dbReference>
<evidence type="ECO:0000313" key="2">
    <source>
        <dbReference type="EMBL" id="NCI51709.1"/>
    </source>
</evidence>
<dbReference type="RefSeq" id="WP_161819981.1">
    <property type="nucleotide sequence ID" value="NZ_JAACJS010000015.1"/>
</dbReference>
<dbReference type="InterPro" id="IPR045736">
    <property type="entry name" value="START_2"/>
</dbReference>
<keyword evidence="3" id="KW-1185">Reference proteome</keyword>
<name>A0ABW9ZZM1_9BACT</name>
<evidence type="ECO:0000259" key="1">
    <source>
        <dbReference type="Pfam" id="PF19569"/>
    </source>
</evidence>
<accession>A0ABW9ZZM1</accession>
<reference evidence="2 3" key="1">
    <citation type="submission" date="2020-01" db="EMBL/GenBank/DDBJ databases">
        <title>Genome analysis.</title>
        <authorList>
            <person name="Wu S."/>
            <person name="Wang G."/>
        </authorList>
    </citation>
    <scope>NUCLEOTIDE SEQUENCE [LARGE SCALE GENOMIC DNA]</scope>
    <source>
        <strain evidence="2 3">SYL130</strain>
    </source>
</reference>
<protein>
    <submittedName>
        <fullName evidence="2">ATPase</fullName>
    </submittedName>
</protein>
<organism evidence="2 3">
    <name type="scientific">Sediminibacterium roseum</name>
    <dbReference type="NCBI Taxonomy" id="1978412"/>
    <lineage>
        <taxon>Bacteria</taxon>
        <taxon>Pseudomonadati</taxon>
        <taxon>Bacteroidota</taxon>
        <taxon>Chitinophagia</taxon>
        <taxon>Chitinophagales</taxon>
        <taxon>Chitinophagaceae</taxon>
        <taxon>Sediminibacterium</taxon>
    </lineage>
</organism>
<dbReference type="EMBL" id="JAACJS010000015">
    <property type="protein sequence ID" value="NCI51709.1"/>
    <property type="molecule type" value="Genomic_DNA"/>
</dbReference>
<dbReference type="Gene3D" id="3.30.530.20">
    <property type="match status" value="1"/>
</dbReference>
<dbReference type="InterPro" id="IPR023393">
    <property type="entry name" value="START-like_dom_sf"/>
</dbReference>
<gene>
    <name evidence="2" type="ORF">GWC95_17425</name>
</gene>
<sequence>MSKKQLFTLEFPVRCSPTILYEFLATPAGLQEWFADKVDEWENVYSFSWNGGTPDKADVLDKEEDKFIRFHWQHSDKNEYFEFRIEKTEISNQTILVIKDFAEKNEIKDQSQLWGYQIKDLFHRLGGA</sequence>
<comment type="caution">
    <text evidence="2">The sequence shown here is derived from an EMBL/GenBank/DDBJ whole genome shotgun (WGS) entry which is preliminary data.</text>
</comment>
<dbReference type="Proteomes" id="UP000753802">
    <property type="component" value="Unassembled WGS sequence"/>
</dbReference>
<dbReference type="SUPFAM" id="SSF55961">
    <property type="entry name" value="Bet v1-like"/>
    <property type="match status" value="1"/>
</dbReference>
<proteinExistence type="predicted"/>
<evidence type="ECO:0000313" key="3">
    <source>
        <dbReference type="Proteomes" id="UP000753802"/>
    </source>
</evidence>